<dbReference type="Gene3D" id="3.40.50.620">
    <property type="entry name" value="HUPs"/>
    <property type="match status" value="1"/>
</dbReference>
<keyword evidence="5 8" id="KW-0547">Nucleotide-binding</keyword>
<comment type="catalytic activity">
    <reaction evidence="7 8">
        <text>(R)-pantoate + beta-alanine + ATP = (R)-pantothenate + AMP + diphosphate + H(+)</text>
        <dbReference type="Rhea" id="RHEA:10912"/>
        <dbReference type="ChEBI" id="CHEBI:15378"/>
        <dbReference type="ChEBI" id="CHEBI:15980"/>
        <dbReference type="ChEBI" id="CHEBI:29032"/>
        <dbReference type="ChEBI" id="CHEBI:30616"/>
        <dbReference type="ChEBI" id="CHEBI:33019"/>
        <dbReference type="ChEBI" id="CHEBI:57966"/>
        <dbReference type="ChEBI" id="CHEBI:456215"/>
        <dbReference type="EC" id="6.3.2.1"/>
    </reaction>
</comment>
<evidence type="ECO:0000256" key="4">
    <source>
        <dbReference type="ARBA" id="ARBA00022655"/>
    </source>
</evidence>
<dbReference type="eggNOG" id="COG0414">
    <property type="taxonomic scope" value="Bacteria"/>
</dbReference>
<dbReference type="GO" id="GO:0005524">
    <property type="term" value="F:ATP binding"/>
    <property type="evidence" value="ECO:0007669"/>
    <property type="project" value="UniProtKB-KW"/>
</dbReference>
<dbReference type="NCBIfam" id="TIGR00125">
    <property type="entry name" value="cyt_tran_rel"/>
    <property type="match status" value="1"/>
</dbReference>
<protein>
    <recommendedName>
        <fullName evidence="8">Pantothenate synthetase</fullName>
        <shortName evidence="8">PS</shortName>
        <ecNumber evidence="8">6.3.2.1</ecNumber>
    </recommendedName>
    <alternativeName>
        <fullName evidence="8">Pantoate--beta-alanine ligase</fullName>
    </alternativeName>
    <alternativeName>
        <fullName evidence="8">Pantoate-activating enzyme</fullName>
    </alternativeName>
</protein>
<comment type="subunit">
    <text evidence="8">Homodimer.</text>
</comment>
<feature type="binding site" evidence="8">
    <location>
        <begin position="30"/>
        <end position="37"/>
    </location>
    <ligand>
        <name>ATP</name>
        <dbReference type="ChEBI" id="CHEBI:30616"/>
    </ligand>
</feature>
<dbReference type="GO" id="GO:0005829">
    <property type="term" value="C:cytosol"/>
    <property type="evidence" value="ECO:0007669"/>
    <property type="project" value="TreeGrafter"/>
</dbReference>
<evidence type="ECO:0000256" key="1">
    <source>
        <dbReference type="ARBA" id="ARBA00004990"/>
    </source>
</evidence>
<dbReference type="UniPathway" id="UPA00028">
    <property type="reaction ID" value="UER00005"/>
</dbReference>
<dbReference type="HOGENOM" id="CLU_047148_0_0_10"/>
<comment type="similarity">
    <text evidence="2 8">Belongs to the pantothenate synthetase family.</text>
</comment>
<comment type="function">
    <text evidence="8">Catalyzes the condensation of pantoate with beta-alanine in an ATP-dependent reaction via a pantoyl-adenylate intermediate.</text>
</comment>
<reference evidence="9 10" key="1">
    <citation type="journal article" date="2012" name="J. Bacteriol.">
        <title>Genome Sequence of Fibrella aestuarina BUZ 2T, a Filamentous Marine Bacterium.</title>
        <authorList>
            <person name="Filippini M."/>
            <person name="Qi W."/>
            <person name="Blom J."/>
            <person name="Goesmann A."/>
            <person name="Smits T.H."/>
            <person name="Bagheri H.C."/>
        </authorList>
    </citation>
    <scope>NUCLEOTIDE SEQUENCE [LARGE SCALE GENOMIC DNA]</scope>
    <source>
        <strain evidence="10">BUZ 2T</strain>
    </source>
</reference>
<dbReference type="PANTHER" id="PTHR21299:SF1">
    <property type="entry name" value="PANTOATE--BETA-ALANINE LIGASE"/>
    <property type="match status" value="1"/>
</dbReference>
<dbReference type="Proteomes" id="UP000011058">
    <property type="component" value="Chromosome"/>
</dbReference>
<evidence type="ECO:0000256" key="6">
    <source>
        <dbReference type="ARBA" id="ARBA00022840"/>
    </source>
</evidence>
<evidence type="ECO:0000256" key="8">
    <source>
        <dbReference type="HAMAP-Rule" id="MF_00158"/>
    </source>
</evidence>
<dbReference type="NCBIfam" id="TIGR00018">
    <property type="entry name" value="panC"/>
    <property type="match status" value="1"/>
</dbReference>
<dbReference type="GO" id="GO:0004592">
    <property type="term" value="F:pantoate-beta-alanine ligase activity"/>
    <property type="evidence" value="ECO:0007669"/>
    <property type="project" value="UniProtKB-UniRule"/>
</dbReference>
<dbReference type="InterPro" id="IPR014729">
    <property type="entry name" value="Rossmann-like_a/b/a_fold"/>
</dbReference>
<dbReference type="EMBL" id="HE796683">
    <property type="protein sequence ID" value="CCH03490.1"/>
    <property type="molecule type" value="Genomic_DNA"/>
</dbReference>
<dbReference type="FunFam" id="3.40.50.620:FF:000013">
    <property type="entry name" value="Pantothenate synthetase"/>
    <property type="match status" value="1"/>
</dbReference>
<keyword evidence="6 8" id="KW-0067">ATP-binding</keyword>
<sequence length="280" mass="30856">MHTFDTVFSLRQYLTQQRAAGQTIGFVPTMGALHPGHLALVERARQECDLVVVSIFVNPTQFNNPEDLAKYPRTLEQDSAQLESVGTDVLFSPSVAEMYPHPATLRLDFGDLETVMEGASRPGHFNGVGLVVSKLFHMVQPDRAYFGQKDLQQVAVIRRLVRDLSFPIDLIRCDTIREADGLAMSSRNVRLSPDERTQAPALFEALTLAKTKLLAGERPQQAQVAVATYLAARPAFTLDYIEVVNADTLQPVDELQAPGQTALCLAAQLGPVRLIDNVVF</sequence>
<feature type="binding site" evidence="8">
    <location>
        <begin position="147"/>
        <end position="150"/>
    </location>
    <ligand>
        <name>ATP</name>
        <dbReference type="ChEBI" id="CHEBI:30616"/>
    </ligand>
</feature>
<feature type="binding site" evidence="8">
    <location>
        <position position="176"/>
    </location>
    <ligand>
        <name>ATP</name>
        <dbReference type="ChEBI" id="CHEBI:30616"/>
    </ligand>
</feature>
<keyword evidence="10" id="KW-1185">Reference proteome</keyword>
<dbReference type="GO" id="GO:0015940">
    <property type="term" value="P:pantothenate biosynthetic process"/>
    <property type="evidence" value="ECO:0007669"/>
    <property type="project" value="UniProtKB-UniRule"/>
</dbReference>
<comment type="subcellular location">
    <subcellularLocation>
        <location evidence="8">Cytoplasm</location>
    </subcellularLocation>
</comment>
<feature type="binding site" evidence="8">
    <location>
        <position position="61"/>
    </location>
    <ligand>
        <name>beta-alanine</name>
        <dbReference type="ChEBI" id="CHEBI:57966"/>
    </ligand>
</feature>
<evidence type="ECO:0000256" key="2">
    <source>
        <dbReference type="ARBA" id="ARBA00009256"/>
    </source>
</evidence>
<feature type="binding site" evidence="8">
    <location>
        <begin position="184"/>
        <end position="187"/>
    </location>
    <ligand>
        <name>ATP</name>
        <dbReference type="ChEBI" id="CHEBI:30616"/>
    </ligand>
</feature>
<keyword evidence="4 8" id="KW-0566">Pantothenate biosynthesis</keyword>
<dbReference type="CDD" id="cd00560">
    <property type="entry name" value="PanC"/>
    <property type="match status" value="1"/>
</dbReference>
<proteinExistence type="inferred from homology"/>
<accession>I0KH87</accession>
<gene>
    <name evidence="8" type="primary">panC</name>
    <name evidence="9" type="ORF">FAES_5491</name>
</gene>
<dbReference type="SUPFAM" id="SSF52374">
    <property type="entry name" value="Nucleotidylyl transferase"/>
    <property type="match status" value="1"/>
</dbReference>
<organism evidence="9 10">
    <name type="scientific">Fibrella aestuarina BUZ 2</name>
    <dbReference type="NCBI Taxonomy" id="1166018"/>
    <lineage>
        <taxon>Bacteria</taxon>
        <taxon>Pseudomonadati</taxon>
        <taxon>Bacteroidota</taxon>
        <taxon>Cytophagia</taxon>
        <taxon>Cytophagales</taxon>
        <taxon>Spirosomataceae</taxon>
        <taxon>Fibrella</taxon>
    </lineage>
</organism>
<dbReference type="InterPro" id="IPR042176">
    <property type="entry name" value="Pantoate_ligase_C"/>
</dbReference>
<evidence type="ECO:0000256" key="7">
    <source>
        <dbReference type="ARBA" id="ARBA00048258"/>
    </source>
</evidence>
<dbReference type="InterPro" id="IPR004821">
    <property type="entry name" value="Cyt_trans-like"/>
</dbReference>
<dbReference type="KEGG" id="fae:FAES_5491"/>
<dbReference type="EC" id="6.3.2.1" evidence="8"/>
<dbReference type="HAMAP" id="MF_00158">
    <property type="entry name" value="PanC"/>
    <property type="match status" value="1"/>
</dbReference>
<dbReference type="RefSeq" id="WP_015334587.1">
    <property type="nucleotide sequence ID" value="NC_020054.1"/>
</dbReference>
<feature type="binding site" evidence="8">
    <location>
        <position position="153"/>
    </location>
    <ligand>
        <name>(R)-pantoate</name>
        <dbReference type="ChEBI" id="CHEBI:15980"/>
    </ligand>
</feature>
<comment type="pathway">
    <text evidence="1 8">Cofactor biosynthesis; (R)-pantothenate biosynthesis; (R)-pantothenate from (R)-pantoate and beta-alanine: step 1/1.</text>
</comment>
<evidence type="ECO:0000256" key="5">
    <source>
        <dbReference type="ARBA" id="ARBA00022741"/>
    </source>
</evidence>
<evidence type="ECO:0000256" key="3">
    <source>
        <dbReference type="ARBA" id="ARBA00022598"/>
    </source>
</evidence>
<dbReference type="OrthoDB" id="9773087at2"/>
<comment type="miscellaneous">
    <text evidence="8">The reaction proceeds by a bi uni uni bi ping pong mechanism.</text>
</comment>
<dbReference type="PATRIC" id="fig|1166018.3.peg.2474"/>
<dbReference type="AlphaFoldDB" id="I0KH87"/>
<dbReference type="Pfam" id="PF02569">
    <property type="entry name" value="Pantoate_ligase"/>
    <property type="match status" value="1"/>
</dbReference>
<dbReference type="InterPro" id="IPR003721">
    <property type="entry name" value="Pantoate_ligase"/>
</dbReference>
<dbReference type="STRING" id="1166018.FAES_5491"/>
<evidence type="ECO:0000313" key="9">
    <source>
        <dbReference type="EMBL" id="CCH03490.1"/>
    </source>
</evidence>
<feature type="binding site" evidence="8">
    <location>
        <position position="61"/>
    </location>
    <ligand>
        <name>(R)-pantoate</name>
        <dbReference type="ChEBI" id="CHEBI:15980"/>
    </ligand>
</feature>
<feature type="active site" description="Proton donor" evidence="8">
    <location>
        <position position="37"/>
    </location>
</feature>
<keyword evidence="8" id="KW-0963">Cytoplasm</keyword>
<dbReference type="Gene3D" id="3.30.1300.10">
    <property type="entry name" value="Pantoate-beta-alanine ligase, C-terminal domain"/>
    <property type="match status" value="1"/>
</dbReference>
<keyword evidence="3 8" id="KW-0436">Ligase</keyword>
<evidence type="ECO:0000313" key="10">
    <source>
        <dbReference type="Proteomes" id="UP000011058"/>
    </source>
</evidence>
<name>I0KH87_9BACT</name>
<dbReference type="PANTHER" id="PTHR21299">
    <property type="entry name" value="CYTIDYLATE KINASE/PANTOATE-BETA-ALANINE LIGASE"/>
    <property type="match status" value="1"/>
</dbReference>